<dbReference type="Gene3D" id="3.90.226.10">
    <property type="entry name" value="2-enoyl-CoA Hydratase, Chain A, domain 1"/>
    <property type="match status" value="1"/>
</dbReference>
<dbReference type="SUPFAM" id="SSF52096">
    <property type="entry name" value="ClpP/crotonase"/>
    <property type="match status" value="1"/>
</dbReference>
<keyword evidence="4 5" id="KW-0720">Serine protease</keyword>
<dbReference type="NCBIfam" id="TIGR00225">
    <property type="entry name" value="prc"/>
    <property type="match status" value="1"/>
</dbReference>
<dbReference type="Gene3D" id="3.30.750.44">
    <property type="match status" value="1"/>
</dbReference>
<dbReference type="GO" id="GO:0006508">
    <property type="term" value="P:proteolysis"/>
    <property type="evidence" value="ECO:0007669"/>
    <property type="project" value="UniProtKB-KW"/>
</dbReference>
<name>L0FZ95_ECHVK</name>
<evidence type="ECO:0000256" key="1">
    <source>
        <dbReference type="ARBA" id="ARBA00009179"/>
    </source>
</evidence>
<dbReference type="PANTHER" id="PTHR32060">
    <property type="entry name" value="TAIL-SPECIFIC PROTEASE"/>
    <property type="match status" value="1"/>
</dbReference>
<dbReference type="CDD" id="cd07560">
    <property type="entry name" value="Peptidase_S41_CPP"/>
    <property type="match status" value="1"/>
</dbReference>
<evidence type="ECO:0000313" key="9">
    <source>
        <dbReference type="Proteomes" id="UP000010796"/>
    </source>
</evidence>
<dbReference type="EMBL" id="CP003346">
    <property type="protein sequence ID" value="AGA78051.1"/>
    <property type="molecule type" value="Genomic_DNA"/>
</dbReference>
<dbReference type="InterPro" id="IPR036034">
    <property type="entry name" value="PDZ_sf"/>
</dbReference>
<dbReference type="SMART" id="SM00245">
    <property type="entry name" value="TSPc"/>
    <property type="match status" value="1"/>
</dbReference>
<evidence type="ECO:0000256" key="3">
    <source>
        <dbReference type="ARBA" id="ARBA00022801"/>
    </source>
</evidence>
<dbReference type="AlphaFoldDB" id="L0FZ95"/>
<keyword evidence="3 5" id="KW-0378">Hydrolase</keyword>
<evidence type="ECO:0000256" key="2">
    <source>
        <dbReference type="ARBA" id="ARBA00022670"/>
    </source>
</evidence>
<dbReference type="GO" id="GO:0004175">
    <property type="term" value="F:endopeptidase activity"/>
    <property type="evidence" value="ECO:0007669"/>
    <property type="project" value="TreeGrafter"/>
</dbReference>
<evidence type="ECO:0000259" key="6">
    <source>
        <dbReference type="SMART" id="SM00228"/>
    </source>
</evidence>
<dbReference type="GO" id="GO:0008236">
    <property type="term" value="F:serine-type peptidase activity"/>
    <property type="evidence" value="ECO:0007669"/>
    <property type="project" value="UniProtKB-KW"/>
</dbReference>
<keyword evidence="9" id="KW-1185">Reference proteome</keyword>
<sequence>MQTGKEQTVMMMKKRSSLIAIFLVLIVGGGVLVSFKGKNDKLFLIAKNLDIFASLIRELDSYYVDEIKPEELVTVGINAMLEELDPYTTYIPEEESEDFRTMTTGEYGGVGAMIGNRLGKNMILMPYKGFPAESSGLRIGDELLQIDTVNVVDLVTSEISEMLKGPANTPVEVMVKRGEDTLSFDIMRKKIVINNVPYYGMVNDHIGFIKLTDFTTNAGDDVRKALVELKEQGADRLILDLRDNPGGILKEAVDIVSLFMPKGKEVVSTIGKLENVNAEYKTNRSPVDKHIPLAILVNERSASASEIVSGALQDYDRAVLVGRKTFGKGLVQSTIPLSYNAQVKVTTAKYYIPSGRCIQEIDYSKRGKDGRAVSVADSLRHEFKTTNGRTVWDGEGIMPDEEVDARTYAPITYSLVARSLVFEFANEFYYEHDSISSPRTFEVDDALYDEFVSWLEGKEYDYVTRVEKTIEDLEEYAKEEKYFEDIKGEIDSLKKSVSHNKEQDLVTFKEEIKEALEDEIISRYYYEGGVVEASLDQDKEVAKAVEILSDEAHYHQMLQPAMAKK</sequence>
<dbReference type="SMART" id="SM00228">
    <property type="entry name" value="PDZ"/>
    <property type="match status" value="1"/>
</dbReference>
<dbReference type="PATRIC" id="fig|926556.3.peg.1907"/>
<dbReference type="CDD" id="cd06782">
    <property type="entry name" value="cpPDZ_CPP-like"/>
    <property type="match status" value="1"/>
</dbReference>
<organism evidence="8 9">
    <name type="scientific">Echinicola vietnamensis (strain DSM 17526 / LMG 23754 / KMM 6221)</name>
    <dbReference type="NCBI Taxonomy" id="926556"/>
    <lineage>
        <taxon>Bacteria</taxon>
        <taxon>Pseudomonadati</taxon>
        <taxon>Bacteroidota</taxon>
        <taxon>Cytophagia</taxon>
        <taxon>Cytophagales</taxon>
        <taxon>Cyclobacteriaceae</taxon>
        <taxon>Echinicola</taxon>
    </lineage>
</organism>
<feature type="domain" description="Tail specific protease" evidence="7">
    <location>
        <begin position="168"/>
        <end position="362"/>
    </location>
</feature>
<evidence type="ECO:0000259" key="7">
    <source>
        <dbReference type="SMART" id="SM00245"/>
    </source>
</evidence>
<dbReference type="InterPro" id="IPR029045">
    <property type="entry name" value="ClpP/crotonase-like_dom_sf"/>
</dbReference>
<evidence type="ECO:0000256" key="5">
    <source>
        <dbReference type="RuleBase" id="RU004404"/>
    </source>
</evidence>
<reference evidence="9" key="1">
    <citation type="submission" date="2012-02" db="EMBL/GenBank/DDBJ databases">
        <title>The complete genome of Echinicola vietnamensis DSM 17526.</title>
        <authorList>
            <person name="Lucas S."/>
            <person name="Copeland A."/>
            <person name="Lapidus A."/>
            <person name="Glavina del Rio T."/>
            <person name="Dalin E."/>
            <person name="Tice H."/>
            <person name="Bruce D."/>
            <person name="Goodwin L."/>
            <person name="Pitluck S."/>
            <person name="Peters L."/>
            <person name="Ovchinnikova G."/>
            <person name="Teshima H."/>
            <person name="Kyrpides N."/>
            <person name="Mavromatis K."/>
            <person name="Ivanova N."/>
            <person name="Brettin T."/>
            <person name="Detter J.C."/>
            <person name="Han C."/>
            <person name="Larimer F."/>
            <person name="Land M."/>
            <person name="Hauser L."/>
            <person name="Markowitz V."/>
            <person name="Cheng J.-F."/>
            <person name="Hugenholtz P."/>
            <person name="Woyke T."/>
            <person name="Wu D."/>
            <person name="Brambilla E."/>
            <person name="Klenk H.-P."/>
            <person name="Eisen J.A."/>
        </authorList>
    </citation>
    <scope>NUCLEOTIDE SEQUENCE [LARGE SCALE GENOMIC DNA]</scope>
    <source>
        <strain evidence="9">DSM 17526 / LMG 23754 / KMM 6221</strain>
    </source>
</reference>
<dbReference type="SUPFAM" id="SSF50156">
    <property type="entry name" value="PDZ domain-like"/>
    <property type="match status" value="1"/>
</dbReference>
<dbReference type="InterPro" id="IPR005151">
    <property type="entry name" value="Tail-specific_protease"/>
</dbReference>
<dbReference type="STRING" id="926556.Echvi_1787"/>
<accession>L0FZ95</accession>
<dbReference type="GO" id="GO:0030288">
    <property type="term" value="C:outer membrane-bounded periplasmic space"/>
    <property type="evidence" value="ECO:0007669"/>
    <property type="project" value="TreeGrafter"/>
</dbReference>
<dbReference type="HOGENOM" id="CLU_017295_2_0_10"/>
<dbReference type="PANTHER" id="PTHR32060:SF30">
    <property type="entry name" value="CARBOXY-TERMINAL PROCESSING PROTEASE CTPA"/>
    <property type="match status" value="1"/>
</dbReference>
<dbReference type="InterPro" id="IPR001478">
    <property type="entry name" value="PDZ"/>
</dbReference>
<proteinExistence type="inferred from homology"/>
<comment type="similarity">
    <text evidence="1 5">Belongs to the peptidase S41A family.</text>
</comment>
<dbReference type="GO" id="GO:0007165">
    <property type="term" value="P:signal transduction"/>
    <property type="evidence" value="ECO:0007669"/>
    <property type="project" value="TreeGrafter"/>
</dbReference>
<keyword evidence="2 5" id="KW-0645">Protease</keyword>
<feature type="domain" description="PDZ" evidence="6">
    <location>
        <begin position="108"/>
        <end position="179"/>
    </location>
</feature>
<dbReference type="Pfam" id="PF17820">
    <property type="entry name" value="PDZ_6"/>
    <property type="match status" value="1"/>
</dbReference>
<dbReference type="InterPro" id="IPR041489">
    <property type="entry name" value="PDZ_6"/>
</dbReference>
<dbReference type="Gene3D" id="2.30.42.10">
    <property type="match status" value="1"/>
</dbReference>
<dbReference type="Pfam" id="PF03572">
    <property type="entry name" value="Peptidase_S41"/>
    <property type="match status" value="1"/>
</dbReference>
<dbReference type="Proteomes" id="UP000010796">
    <property type="component" value="Chromosome"/>
</dbReference>
<dbReference type="InterPro" id="IPR004447">
    <property type="entry name" value="Peptidase_S41A"/>
</dbReference>
<protein>
    <submittedName>
        <fullName evidence="8">C-terminal processing peptidase</fullName>
    </submittedName>
</protein>
<evidence type="ECO:0000313" key="8">
    <source>
        <dbReference type="EMBL" id="AGA78051.1"/>
    </source>
</evidence>
<evidence type="ECO:0000256" key="4">
    <source>
        <dbReference type="ARBA" id="ARBA00022825"/>
    </source>
</evidence>
<dbReference type="KEGG" id="evi:Echvi_1787"/>
<gene>
    <name evidence="8" type="ordered locus">Echvi_1787</name>
</gene>
<dbReference type="eggNOG" id="COG0793">
    <property type="taxonomic scope" value="Bacteria"/>
</dbReference>